<evidence type="ECO:0000259" key="1">
    <source>
        <dbReference type="Pfam" id="PF11563"/>
    </source>
</evidence>
<dbReference type="GO" id="GO:0019825">
    <property type="term" value="F:oxygen binding"/>
    <property type="evidence" value="ECO:0007669"/>
    <property type="project" value="InterPro"/>
</dbReference>
<organism evidence="2 3">
    <name type="scientific">Igneacidithiobacillus copahuensis</name>
    <dbReference type="NCBI Taxonomy" id="2724909"/>
    <lineage>
        <taxon>Bacteria</taxon>
        <taxon>Pseudomonadati</taxon>
        <taxon>Pseudomonadota</taxon>
        <taxon>Acidithiobacillia</taxon>
        <taxon>Acidithiobacillales</taxon>
        <taxon>Acidithiobacillaceae</taxon>
        <taxon>Igneacidithiobacillus</taxon>
    </lineage>
</organism>
<dbReference type="SUPFAM" id="SSF46458">
    <property type="entry name" value="Globin-like"/>
    <property type="match status" value="1"/>
</dbReference>
<evidence type="ECO:0000313" key="3">
    <source>
        <dbReference type="Proteomes" id="UP001197378"/>
    </source>
</evidence>
<protein>
    <recommendedName>
        <fullName evidence="1">Globin-sensor domain-containing protein</fullName>
    </recommendedName>
</protein>
<dbReference type="EMBL" id="JAAXYO010000147">
    <property type="protein sequence ID" value="MBU2788403.1"/>
    <property type="molecule type" value="Genomic_DNA"/>
</dbReference>
<dbReference type="RefSeq" id="WP_215885620.1">
    <property type="nucleotide sequence ID" value="NZ_JAAXYO010000147.1"/>
</dbReference>
<proteinExistence type="predicted"/>
<dbReference type="AlphaFoldDB" id="A0AAE3CK18"/>
<dbReference type="GO" id="GO:0020037">
    <property type="term" value="F:heme binding"/>
    <property type="evidence" value="ECO:0007669"/>
    <property type="project" value="InterPro"/>
</dbReference>
<evidence type="ECO:0000313" key="2">
    <source>
        <dbReference type="EMBL" id="MBU2788403.1"/>
    </source>
</evidence>
<keyword evidence="3" id="KW-1185">Reference proteome</keyword>
<dbReference type="InterPro" id="IPR039379">
    <property type="entry name" value="Protoglobin_sensor_dom"/>
</dbReference>
<dbReference type="Proteomes" id="UP001197378">
    <property type="component" value="Unassembled WGS sequence"/>
</dbReference>
<dbReference type="CDD" id="cd01068">
    <property type="entry name" value="globin_sensor"/>
    <property type="match status" value="1"/>
</dbReference>
<reference evidence="2" key="1">
    <citation type="journal article" date="2021" name="ISME J.">
        <title>Genomic evolution of the class Acidithiobacillia: deep-branching Proteobacteria living in extreme acidic conditions.</title>
        <authorList>
            <person name="Moya-Beltran A."/>
            <person name="Beard S."/>
            <person name="Rojas-Villalobos C."/>
            <person name="Issotta F."/>
            <person name="Gallardo Y."/>
            <person name="Ulloa R."/>
            <person name="Giaveno A."/>
            <person name="Degli Esposti M."/>
            <person name="Johnson D.B."/>
            <person name="Quatrini R."/>
        </authorList>
    </citation>
    <scope>NUCLEOTIDE SEQUENCE</scope>
    <source>
        <strain evidence="2">VAN18-1</strain>
    </source>
</reference>
<dbReference type="InterPro" id="IPR044398">
    <property type="entry name" value="Globin-sensor_dom"/>
</dbReference>
<dbReference type="Pfam" id="PF11563">
    <property type="entry name" value="Protoglobin"/>
    <property type="match status" value="1"/>
</dbReference>
<accession>A0AAE3CK18</accession>
<dbReference type="InterPro" id="IPR009050">
    <property type="entry name" value="Globin-like_sf"/>
</dbReference>
<dbReference type="Gene3D" id="1.10.490.10">
    <property type="entry name" value="Globins"/>
    <property type="match status" value="1"/>
</dbReference>
<sequence length="176" mass="19486">MRIEDKDANLSTFCNVSGLCADDQAILARIAPLVFPSLPALTNRFYEELANDQQTSLFIEGKIDALKKTHMAWMQDLFSGDYGEAFLIRQEKIGHVHVAVKIPPVFVAASMSFLRGALPAIIAELVADKNEAAHATSAILRLLDLCQYLIDRSYTQTMMDNLGISPALLNRLMTTK</sequence>
<feature type="domain" description="Globin-sensor" evidence="1">
    <location>
        <begin position="9"/>
        <end position="157"/>
    </location>
</feature>
<name>A0AAE3CK18_9PROT</name>
<dbReference type="InterPro" id="IPR012292">
    <property type="entry name" value="Globin/Proto"/>
</dbReference>
<gene>
    <name evidence="2" type="ORF">HFQ13_09350</name>
</gene>
<comment type="caution">
    <text evidence="2">The sequence shown here is derived from an EMBL/GenBank/DDBJ whole genome shotgun (WGS) entry which is preliminary data.</text>
</comment>